<proteinExistence type="predicted"/>
<dbReference type="Gene3D" id="1.20.1070.10">
    <property type="entry name" value="Rhodopsin 7-helix transmembrane proteins"/>
    <property type="match status" value="1"/>
</dbReference>
<dbReference type="Ensembl" id="ENSCVAT00000029705.1">
    <property type="protein sequence ID" value="ENSCVAP00000027015.1"/>
    <property type="gene ID" value="ENSCVAG00000013019.1"/>
</dbReference>
<dbReference type="GO" id="GO:0019957">
    <property type="term" value="F:C-C chemokine binding"/>
    <property type="evidence" value="ECO:0007669"/>
    <property type="project" value="TreeGrafter"/>
</dbReference>
<protein>
    <recommendedName>
        <fullName evidence="9">G-protein coupled receptors family 1 profile domain-containing protein</fullName>
    </recommendedName>
</protein>
<dbReference type="InterPro" id="IPR000276">
    <property type="entry name" value="GPCR_Rhodpsn"/>
</dbReference>
<accession>A0A3Q2GIW0</accession>
<feature type="transmembrane region" description="Helical" evidence="8">
    <location>
        <begin position="33"/>
        <end position="52"/>
    </location>
</feature>
<keyword evidence="2 8" id="KW-0812">Transmembrane</keyword>
<keyword evidence="11" id="KW-1185">Reference proteome</keyword>
<dbReference type="GO" id="GO:0009897">
    <property type="term" value="C:external side of plasma membrane"/>
    <property type="evidence" value="ECO:0007669"/>
    <property type="project" value="TreeGrafter"/>
</dbReference>
<dbReference type="AlphaFoldDB" id="A0A3Q2GIW0"/>
<organism evidence="10 11">
    <name type="scientific">Cyprinodon variegatus</name>
    <name type="common">Sheepshead minnow</name>
    <dbReference type="NCBI Taxonomy" id="28743"/>
    <lineage>
        <taxon>Eukaryota</taxon>
        <taxon>Metazoa</taxon>
        <taxon>Chordata</taxon>
        <taxon>Craniata</taxon>
        <taxon>Vertebrata</taxon>
        <taxon>Euteleostomi</taxon>
        <taxon>Actinopterygii</taxon>
        <taxon>Neopterygii</taxon>
        <taxon>Teleostei</taxon>
        <taxon>Neoteleostei</taxon>
        <taxon>Acanthomorphata</taxon>
        <taxon>Ovalentaria</taxon>
        <taxon>Atherinomorphae</taxon>
        <taxon>Cyprinodontiformes</taxon>
        <taxon>Cyprinodontidae</taxon>
        <taxon>Cyprinodon</taxon>
    </lineage>
</organism>
<keyword evidence="5 8" id="KW-0472">Membrane</keyword>
<evidence type="ECO:0000256" key="6">
    <source>
        <dbReference type="ARBA" id="ARBA00023170"/>
    </source>
</evidence>
<dbReference type="PROSITE" id="PS50262">
    <property type="entry name" value="G_PROTEIN_RECEP_F1_2"/>
    <property type="match status" value="1"/>
</dbReference>
<dbReference type="PRINTS" id="PR00237">
    <property type="entry name" value="GPCRRHODOPSN"/>
</dbReference>
<evidence type="ECO:0000256" key="5">
    <source>
        <dbReference type="ARBA" id="ARBA00023136"/>
    </source>
</evidence>
<dbReference type="GO" id="GO:0060326">
    <property type="term" value="P:cell chemotaxis"/>
    <property type="evidence" value="ECO:0007669"/>
    <property type="project" value="TreeGrafter"/>
</dbReference>
<keyword evidence="6" id="KW-0675">Receptor</keyword>
<dbReference type="GO" id="GO:0016493">
    <property type="term" value="F:C-C chemokine receptor activity"/>
    <property type="evidence" value="ECO:0007669"/>
    <property type="project" value="TreeGrafter"/>
</dbReference>
<evidence type="ECO:0000256" key="2">
    <source>
        <dbReference type="ARBA" id="ARBA00022692"/>
    </source>
</evidence>
<dbReference type="GeneTree" id="ENSGT00940000159286"/>
<dbReference type="PANTHER" id="PTHR10489">
    <property type="entry name" value="CELL ADHESION MOLECULE"/>
    <property type="match status" value="1"/>
</dbReference>
<dbReference type="Pfam" id="PF00001">
    <property type="entry name" value="7tm_1"/>
    <property type="match status" value="1"/>
</dbReference>
<evidence type="ECO:0000256" key="8">
    <source>
        <dbReference type="SAM" id="Phobius"/>
    </source>
</evidence>
<evidence type="ECO:0000256" key="7">
    <source>
        <dbReference type="ARBA" id="ARBA00023224"/>
    </source>
</evidence>
<dbReference type="InterPro" id="IPR050119">
    <property type="entry name" value="CCR1-9-like"/>
</dbReference>
<evidence type="ECO:0000313" key="11">
    <source>
        <dbReference type="Proteomes" id="UP000265020"/>
    </source>
</evidence>
<keyword evidence="3 8" id="KW-1133">Transmembrane helix</keyword>
<dbReference type="SUPFAM" id="SSF81321">
    <property type="entry name" value="Family A G protein-coupled receptor-like"/>
    <property type="match status" value="1"/>
</dbReference>
<dbReference type="GO" id="GO:0007204">
    <property type="term" value="P:positive regulation of cytosolic calcium ion concentration"/>
    <property type="evidence" value="ECO:0007669"/>
    <property type="project" value="TreeGrafter"/>
</dbReference>
<dbReference type="Proteomes" id="UP000265020">
    <property type="component" value="Unassembled WGS sequence"/>
</dbReference>
<dbReference type="GO" id="GO:0006955">
    <property type="term" value="P:immune response"/>
    <property type="evidence" value="ECO:0007669"/>
    <property type="project" value="TreeGrafter"/>
</dbReference>
<evidence type="ECO:0000313" key="10">
    <source>
        <dbReference type="Ensembl" id="ENSCVAP00000027015.1"/>
    </source>
</evidence>
<evidence type="ECO:0000256" key="1">
    <source>
        <dbReference type="ARBA" id="ARBA00004370"/>
    </source>
</evidence>
<reference evidence="10" key="2">
    <citation type="submission" date="2025-09" db="UniProtKB">
        <authorList>
            <consortium name="Ensembl"/>
        </authorList>
    </citation>
    <scope>IDENTIFICATION</scope>
</reference>
<evidence type="ECO:0000259" key="9">
    <source>
        <dbReference type="PROSITE" id="PS50262"/>
    </source>
</evidence>
<name>A0A3Q2GIW0_CYPVA</name>
<feature type="transmembrane region" description="Helical" evidence="8">
    <location>
        <begin position="105"/>
        <end position="129"/>
    </location>
</feature>
<reference evidence="10" key="1">
    <citation type="submission" date="2025-08" db="UniProtKB">
        <authorList>
            <consortium name="Ensembl"/>
        </authorList>
    </citation>
    <scope>IDENTIFICATION</scope>
</reference>
<keyword evidence="4" id="KW-0297">G-protein coupled receptor</keyword>
<feature type="transmembrane region" description="Helical" evidence="8">
    <location>
        <begin position="64"/>
        <end position="85"/>
    </location>
</feature>
<evidence type="ECO:0000256" key="3">
    <source>
        <dbReference type="ARBA" id="ARBA00022989"/>
    </source>
</evidence>
<sequence>METTGLRMNNSVNQISEGEDVDMIKTLLPFLDGFILLSGLIGQTLVIIILTSRRKKESQPPHGTDTLLLALCAADLLLLVCQPFHTFAITRGAWPFGSFLCKAISFLGVACSTASGFTLAALAVTRYFIVVHPTWSYRKRINEQTLMLT</sequence>
<dbReference type="PANTHER" id="PTHR10489:SF936">
    <property type="entry name" value="G-PROTEIN COUPLED RECEPTORS FAMILY 1 PROFILE DOMAIN-CONTAINING PROTEIN"/>
    <property type="match status" value="1"/>
</dbReference>
<dbReference type="GO" id="GO:0019722">
    <property type="term" value="P:calcium-mediated signaling"/>
    <property type="evidence" value="ECO:0007669"/>
    <property type="project" value="TreeGrafter"/>
</dbReference>
<comment type="subcellular location">
    <subcellularLocation>
        <location evidence="1">Membrane</location>
    </subcellularLocation>
</comment>
<evidence type="ECO:0000256" key="4">
    <source>
        <dbReference type="ARBA" id="ARBA00023040"/>
    </source>
</evidence>
<dbReference type="InterPro" id="IPR017452">
    <property type="entry name" value="GPCR_Rhodpsn_7TM"/>
</dbReference>
<feature type="domain" description="G-protein coupled receptors family 1 profile" evidence="9">
    <location>
        <begin position="42"/>
        <end position="149"/>
    </location>
</feature>
<keyword evidence="7" id="KW-0807">Transducer</keyword>